<dbReference type="GO" id="GO:0006351">
    <property type="term" value="P:DNA-templated transcription"/>
    <property type="evidence" value="ECO:0007669"/>
    <property type="project" value="InterPro"/>
</dbReference>
<dbReference type="OrthoDB" id="5423818at2759"/>
<evidence type="ECO:0000313" key="7">
    <source>
        <dbReference type="EMBL" id="KAF2137752.1"/>
    </source>
</evidence>
<dbReference type="AlphaFoldDB" id="A0A6A6B0P2"/>
<dbReference type="GO" id="GO:0003677">
    <property type="term" value="F:DNA binding"/>
    <property type="evidence" value="ECO:0007669"/>
    <property type="project" value="InterPro"/>
</dbReference>
<dbReference type="PROSITE" id="PS00463">
    <property type="entry name" value="ZN2_CY6_FUNGAL_1"/>
    <property type="match status" value="1"/>
</dbReference>
<dbReference type="Pfam" id="PF00172">
    <property type="entry name" value="Zn_clus"/>
    <property type="match status" value="1"/>
</dbReference>
<dbReference type="InterPro" id="IPR036864">
    <property type="entry name" value="Zn2-C6_fun-type_DNA-bd_sf"/>
</dbReference>
<feature type="domain" description="Zn(2)-C6 fungal-type" evidence="6">
    <location>
        <begin position="47"/>
        <end position="76"/>
    </location>
</feature>
<keyword evidence="1" id="KW-0479">Metal-binding</keyword>
<dbReference type="GeneID" id="54304898"/>
<dbReference type="CDD" id="cd00067">
    <property type="entry name" value="GAL4"/>
    <property type="match status" value="1"/>
</dbReference>
<protein>
    <recommendedName>
        <fullName evidence="6">Zn(2)-C6 fungal-type domain-containing protein</fullName>
    </recommendedName>
</protein>
<keyword evidence="3" id="KW-0805">Transcription regulation</keyword>
<dbReference type="InterPro" id="IPR001138">
    <property type="entry name" value="Zn2Cys6_DnaBD"/>
</dbReference>
<dbReference type="GO" id="GO:0008270">
    <property type="term" value="F:zinc ion binding"/>
    <property type="evidence" value="ECO:0007669"/>
    <property type="project" value="InterPro"/>
</dbReference>
<gene>
    <name evidence="7" type="ORF">K452DRAFT_98095</name>
</gene>
<evidence type="ECO:0000256" key="1">
    <source>
        <dbReference type="ARBA" id="ARBA00022723"/>
    </source>
</evidence>
<proteinExistence type="predicted"/>
<keyword evidence="5" id="KW-0539">Nucleus</keyword>
<evidence type="ECO:0000313" key="8">
    <source>
        <dbReference type="Proteomes" id="UP000799438"/>
    </source>
</evidence>
<dbReference type="InterPro" id="IPR007219">
    <property type="entry name" value="XnlR_reg_dom"/>
</dbReference>
<keyword evidence="2" id="KW-0862">Zinc</keyword>
<evidence type="ECO:0000256" key="2">
    <source>
        <dbReference type="ARBA" id="ARBA00022833"/>
    </source>
</evidence>
<evidence type="ECO:0000256" key="3">
    <source>
        <dbReference type="ARBA" id="ARBA00023015"/>
    </source>
</evidence>
<dbReference type="RefSeq" id="XP_033393467.1">
    <property type="nucleotide sequence ID" value="XM_033547391.1"/>
</dbReference>
<keyword evidence="8" id="KW-1185">Reference proteome</keyword>
<dbReference type="SMART" id="SM00066">
    <property type="entry name" value="GAL4"/>
    <property type="match status" value="1"/>
</dbReference>
<evidence type="ECO:0000259" key="6">
    <source>
        <dbReference type="PROSITE" id="PS50048"/>
    </source>
</evidence>
<organism evidence="7 8">
    <name type="scientific">Aplosporella prunicola CBS 121167</name>
    <dbReference type="NCBI Taxonomy" id="1176127"/>
    <lineage>
        <taxon>Eukaryota</taxon>
        <taxon>Fungi</taxon>
        <taxon>Dikarya</taxon>
        <taxon>Ascomycota</taxon>
        <taxon>Pezizomycotina</taxon>
        <taxon>Dothideomycetes</taxon>
        <taxon>Dothideomycetes incertae sedis</taxon>
        <taxon>Botryosphaeriales</taxon>
        <taxon>Aplosporellaceae</taxon>
        <taxon>Aplosporella</taxon>
    </lineage>
</organism>
<dbReference type="Gene3D" id="4.10.240.10">
    <property type="entry name" value="Zn(2)-C6 fungal-type DNA-binding domain"/>
    <property type="match status" value="1"/>
</dbReference>
<dbReference type="PROSITE" id="PS50048">
    <property type="entry name" value="ZN2_CY6_FUNGAL_2"/>
    <property type="match status" value="1"/>
</dbReference>
<dbReference type="PANTHER" id="PTHR47660:SF3">
    <property type="entry name" value="FINGER DOMAIN PROTEIN, PUTATIVE (AFU_ORTHOLOGUE AFUA_4G03310)-RELATED"/>
    <property type="match status" value="1"/>
</dbReference>
<dbReference type="EMBL" id="ML995500">
    <property type="protein sequence ID" value="KAF2137752.1"/>
    <property type="molecule type" value="Genomic_DNA"/>
</dbReference>
<dbReference type="SUPFAM" id="SSF57701">
    <property type="entry name" value="Zn2/Cys6 DNA-binding domain"/>
    <property type="match status" value="1"/>
</dbReference>
<dbReference type="GO" id="GO:0000981">
    <property type="term" value="F:DNA-binding transcription factor activity, RNA polymerase II-specific"/>
    <property type="evidence" value="ECO:0007669"/>
    <property type="project" value="InterPro"/>
</dbReference>
<dbReference type="Pfam" id="PF04082">
    <property type="entry name" value="Fungal_trans"/>
    <property type="match status" value="1"/>
</dbReference>
<evidence type="ECO:0000256" key="5">
    <source>
        <dbReference type="ARBA" id="ARBA00023242"/>
    </source>
</evidence>
<accession>A0A6A6B0P2</accession>
<name>A0A6A6B0P2_9PEZI</name>
<reference evidence="7" key="1">
    <citation type="journal article" date="2020" name="Stud. Mycol.">
        <title>101 Dothideomycetes genomes: a test case for predicting lifestyles and emergence of pathogens.</title>
        <authorList>
            <person name="Haridas S."/>
            <person name="Albert R."/>
            <person name="Binder M."/>
            <person name="Bloem J."/>
            <person name="Labutti K."/>
            <person name="Salamov A."/>
            <person name="Andreopoulos B."/>
            <person name="Baker S."/>
            <person name="Barry K."/>
            <person name="Bills G."/>
            <person name="Bluhm B."/>
            <person name="Cannon C."/>
            <person name="Castanera R."/>
            <person name="Culley D."/>
            <person name="Daum C."/>
            <person name="Ezra D."/>
            <person name="Gonzalez J."/>
            <person name="Henrissat B."/>
            <person name="Kuo A."/>
            <person name="Liang C."/>
            <person name="Lipzen A."/>
            <person name="Lutzoni F."/>
            <person name="Magnuson J."/>
            <person name="Mondo S."/>
            <person name="Nolan M."/>
            <person name="Ohm R."/>
            <person name="Pangilinan J."/>
            <person name="Park H.-J."/>
            <person name="Ramirez L."/>
            <person name="Alfaro M."/>
            <person name="Sun H."/>
            <person name="Tritt A."/>
            <person name="Yoshinaga Y."/>
            <person name="Zwiers L.-H."/>
            <person name="Turgeon B."/>
            <person name="Goodwin S."/>
            <person name="Spatafora J."/>
            <person name="Crous P."/>
            <person name="Grigoriev I."/>
        </authorList>
    </citation>
    <scope>NUCLEOTIDE SEQUENCE</scope>
    <source>
        <strain evidence="7">CBS 121167</strain>
    </source>
</reference>
<dbReference type="Proteomes" id="UP000799438">
    <property type="component" value="Unassembled WGS sequence"/>
</dbReference>
<keyword evidence="4" id="KW-0804">Transcription</keyword>
<sequence length="466" mass="52058">MADSPAAADSLRVCALCDKPFMSEPSYARHVSYCRNSQIRPRHRQRSCRNCSLAKVKCSFEPRCSRCIAKGLDCLYDHPASTRKTKPVILDTNPPPLPDCGFLATADLFTYDDDMSLGNIAGLLSPPTANATDKQVPSDPLHLPTEAHSTIPNAIDLGMSADHVAPQGVPWLGRSALASDNTNSALTNAGFLAHVPIHDPVAQYSATIVMQALQSFPRMMLRRPTFPPFIHPHWHYAKSPLPESLTNCMGIAHVFVSTSIETRPFLWQTIEREQQRFLTKVDQMPKEDLLAAVQAQVIYIIMKVVINDPQQSAESNLQMLLTFQTLCERLMKLLQEPFCLSEQISLSSTWEEWILAESRRRTACVWFLISRLVSVRTGIPCDAVEQFLALPLPSPKVIWETSTRDMWVSEHDACGTAMHEPDLVNFGGLIESHKRRNEPAHARKLDTWNAESDHLGSLLNVTVAMI</sequence>
<dbReference type="PANTHER" id="PTHR47660">
    <property type="entry name" value="TRANSCRIPTION FACTOR WITH C2H2 AND ZN(2)-CYS(6) DNA BINDING DOMAIN (EUROFUNG)-RELATED-RELATED"/>
    <property type="match status" value="1"/>
</dbReference>
<evidence type="ECO:0000256" key="4">
    <source>
        <dbReference type="ARBA" id="ARBA00023163"/>
    </source>
</evidence>